<keyword evidence="3" id="KW-1185">Reference proteome</keyword>
<dbReference type="GO" id="GO:0016747">
    <property type="term" value="F:acyltransferase activity, transferring groups other than amino-acyl groups"/>
    <property type="evidence" value="ECO:0007669"/>
    <property type="project" value="TreeGrafter"/>
</dbReference>
<dbReference type="EMBL" id="PDNA01000017">
    <property type="protein sequence ID" value="PGH26425.1"/>
    <property type="molecule type" value="Genomic_DNA"/>
</dbReference>
<dbReference type="GO" id="GO:0044550">
    <property type="term" value="P:secondary metabolite biosynthetic process"/>
    <property type="evidence" value="ECO:0007669"/>
    <property type="project" value="TreeGrafter"/>
</dbReference>
<keyword evidence="1" id="KW-0808">Transferase</keyword>
<dbReference type="InterPro" id="IPR023213">
    <property type="entry name" value="CAT-like_dom_sf"/>
</dbReference>
<gene>
    <name evidence="2" type="ORF">AJ80_01923</name>
</gene>
<evidence type="ECO:0000313" key="3">
    <source>
        <dbReference type="Proteomes" id="UP000224634"/>
    </source>
</evidence>
<evidence type="ECO:0000256" key="1">
    <source>
        <dbReference type="ARBA" id="ARBA00022679"/>
    </source>
</evidence>
<dbReference type="Proteomes" id="UP000224634">
    <property type="component" value="Unassembled WGS sequence"/>
</dbReference>
<dbReference type="PANTHER" id="PTHR31642:SF310">
    <property type="entry name" value="FATTY ALCOHOL:CAFFEOYL-COA ACYLTRANSFERASE"/>
    <property type="match status" value="1"/>
</dbReference>
<reference evidence="2 3" key="1">
    <citation type="submission" date="2017-10" db="EMBL/GenBank/DDBJ databases">
        <title>Comparative genomics in systemic dimorphic fungi from Ajellomycetaceae.</title>
        <authorList>
            <person name="Munoz J.F."/>
            <person name="Mcewen J.G."/>
            <person name="Clay O.K."/>
            <person name="Cuomo C.A."/>
        </authorList>
    </citation>
    <scope>NUCLEOTIDE SEQUENCE [LARGE SCALE GENOMIC DNA]</scope>
    <source>
        <strain evidence="2 3">UAMH7299</strain>
    </source>
</reference>
<proteinExistence type="predicted"/>
<comment type="caution">
    <text evidence="2">The sequence shown here is derived from an EMBL/GenBank/DDBJ whole genome shotgun (WGS) entry which is preliminary data.</text>
</comment>
<dbReference type="InterPro" id="IPR050317">
    <property type="entry name" value="Plant_Fungal_Acyltransferase"/>
</dbReference>
<evidence type="ECO:0008006" key="4">
    <source>
        <dbReference type="Google" id="ProtNLM"/>
    </source>
</evidence>
<dbReference type="STRING" id="1447883.A0A2B7YYM7"/>
<dbReference type="Gene3D" id="3.30.559.10">
    <property type="entry name" value="Chloramphenicol acetyltransferase-like domain"/>
    <property type="match status" value="2"/>
</dbReference>
<dbReference type="OrthoDB" id="4196197at2759"/>
<name>A0A2B7YYM7_POLH7</name>
<dbReference type="Pfam" id="PF02458">
    <property type="entry name" value="Transferase"/>
    <property type="match status" value="1"/>
</dbReference>
<organism evidence="2 3">
    <name type="scientific">Polytolypa hystricis (strain UAMH7299)</name>
    <dbReference type="NCBI Taxonomy" id="1447883"/>
    <lineage>
        <taxon>Eukaryota</taxon>
        <taxon>Fungi</taxon>
        <taxon>Dikarya</taxon>
        <taxon>Ascomycota</taxon>
        <taxon>Pezizomycotina</taxon>
        <taxon>Eurotiomycetes</taxon>
        <taxon>Eurotiomycetidae</taxon>
        <taxon>Onygenales</taxon>
        <taxon>Onygenales incertae sedis</taxon>
        <taxon>Polytolypa</taxon>
    </lineage>
</organism>
<sequence>MAIIRTVFVRPTVPLVPQTIKLSPLDQFIQRFYQPTLLFFHTRPNVSNEAICAELQQGLANLLMDLPFLAGNVIAEDETRGTLQIDIPESAGAFFKINNLVDGDDEEVLDFSELESANFPSSVLEASTLAPTHFVPGPVAPCLMVQANFIRGGLILAVYIHHSASDGLGTAMIYQTWARHVSSIAEGRILSASDAYPSDALDRSPLYRATSSLRKLDDFPYFKEAKELPGREIEASKKPQSENLTMAYWSISKSMLQKLEEDGRPNQPDGSRLTESNVLEAFLAKHFVRAKNLESQNFDTIAVMSVCDIRARLDPPLHSEYAGNAHVFTTADVPFAEICSAEPGALYNIASSISDSIEWFTADRIWDFVVAIEDHPCVGNLDRVKGTRYEGEIIISDTSSFSIYMDWGTSLGPPAIFRYPRVYALDWHITILPRLPDGDVEFITHLDVDSLERMKEDGDFTKYAQFRCC</sequence>
<evidence type="ECO:0000313" key="2">
    <source>
        <dbReference type="EMBL" id="PGH26425.1"/>
    </source>
</evidence>
<accession>A0A2B7YYM7</accession>
<dbReference type="AlphaFoldDB" id="A0A2B7YYM7"/>
<dbReference type="PANTHER" id="PTHR31642">
    <property type="entry name" value="TRICHOTHECENE 3-O-ACETYLTRANSFERASE"/>
    <property type="match status" value="1"/>
</dbReference>
<protein>
    <recommendedName>
        <fullName evidence="4">Trichothecene 3-O-acetyltransferase</fullName>
    </recommendedName>
</protein>